<feature type="compositionally biased region" description="Basic residues" evidence="1">
    <location>
        <begin position="148"/>
        <end position="159"/>
    </location>
</feature>
<reference evidence="2 3" key="1">
    <citation type="submission" date="2024-07" db="EMBL/GenBank/DDBJ databases">
        <title>Draft Genome Sequence of Ferrimicrobium acidiphilum Strain YE2023, Isolated from a Pulp of Bioleach Reactor.</title>
        <authorList>
            <person name="Elkina Y.A."/>
            <person name="Bulaeva A.G."/>
            <person name="Beletsky A.V."/>
            <person name="Mardanov A.V."/>
        </authorList>
    </citation>
    <scope>NUCLEOTIDE SEQUENCE [LARGE SCALE GENOMIC DNA]</scope>
    <source>
        <strain evidence="2 3">YE2023</strain>
    </source>
</reference>
<name>A0ABV3Y7Y7_9ACTN</name>
<evidence type="ECO:0000313" key="2">
    <source>
        <dbReference type="EMBL" id="MEX6431051.1"/>
    </source>
</evidence>
<evidence type="ECO:0000313" key="3">
    <source>
        <dbReference type="Proteomes" id="UP001560267"/>
    </source>
</evidence>
<accession>A0ABV3Y7Y7</accession>
<feature type="non-terminal residue" evidence="2">
    <location>
        <position position="167"/>
    </location>
</feature>
<dbReference type="EMBL" id="JBFSHR010000217">
    <property type="protein sequence ID" value="MEX6431051.1"/>
    <property type="molecule type" value="Genomic_DNA"/>
</dbReference>
<dbReference type="Proteomes" id="UP001560267">
    <property type="component" value="Unassembled WGS sequence"/>
</dbReference>
<feature type="non-terminal residue" evidence="2">
    <location>
        <position position="1"/>
    </location>
</feature>
<sequence>PDSDGYVPMRCPSVGRSATLSCPLRNPVGNVAGRTQVLVVPAHPEEICTYKSSVSFPPTAGAKYRQDLHYGSPEWHAMYSTARNTIEGFNGYVKDANHEALDQPGRRRVRGYAAQYLLTAMLIVSANLRKIETFIREQGQDEGVAAKSPKKCRPRRRNRLANYKPTA</sequence>
<proteinExistence type="predicted"/>
<organism evidence="2 3">
    <name type="scientific">Ferrimicrobium acidiphilum</name>
    <dbReference type="NCBI Taxonomy" id="121039"/>
    <lineage>
        <taxon>Bacteria</taxon>
        <taxon>Bacillati</taxon>
        <taxon>Actinomycetota</taxon>
        <taxon>Acidimicrobiia</taxon>
        <taxon>Acidimicrobiales</taxon>
        <taxon>Acidimicrobiaceae</taxon>
        <taxon>Ferrimicrobium</taxon>
    </lineage>
</organism>
<protein>
    <recommendedName>
        <fullName evidence="4">Transposase DDE domain-containing protein</fullName>
    </recommendedName>
</protein>
<evidence type="ECO:0008006" key="4">
    <source>
        <dbReference type="Google" id="ProtNLM"/>
    </source>
</evidence>
<gene>
    <name evidence="2" type="ORF">AB6A68_14645</name>
</gene>
<evidence type="ECO:0000256" key="1">
    <source>
        <dbReference type="SAM" id="MobiDB-lite"/>
    </source>
</evidence>
<feature type="region of interest" description="Disordered" evidence="1">
    <location>
        <begin position="140"/>
        <end position="167"/>
    </location>
</feature>
<comment type="caution">
    <text evidence="2">The sequence shown here is derived from an EMBL/GenBank/DDBJ whole genome shotgun (WGS) entry which is preliminary data.</text>
</comment>
<keyword evidence="3" id="KW-1185">Reference proteome</keyword>